<evidence type="ECO:0000256" key="1">
    <source>
        <dbReference type="ARBA" id="ARBA00004370"/>
    </source>
</evidence>
<evidence type="ECO:0000256" key="7">
    <source>
        <dbReference type="HAMAP-Rule" id="MF_01416"/>
    </source>
</evidence>
<reference evidence="9" key="1">
    <citation type="submission" date="2018-01" db="EMBL/GenBank/DDBJ databases">
        <title>Complete genome of Tamlana sp. UJ94.</title>
        <authorList>
            <person name="Jung J."/>
            <person name="Chung D."/>
            <person name="Bae S.S."/>
            <person name="Baek K."/>
        </authorList>
    </citation>
    <scope>NUCLEOTIDE SEQUENCE [LARGE SCALE GENOMIC DNA]</scope>
    <source>
        <strain evidence="9">UJ94</strain>
    </source>
</reference>
<dbReference type="InterPro" id="IPR000711">
    <property type="entry name" value="ATPase_OSCP/dsu"/>
</dbReference>
<comment type="function">
    <text evidence="7">F(1)F(0) ATP synthase produces ATP from ADP in the presence of a proton or sodium gradient. F-type ATPases consist of two structural domains, F(1) containing the extramembraneous catalytic core and F(0) containing the membrane proton channel, linked together by a central stalk and a peripheral stalk. During catalysis, ATP synthesis in the catalytic domain of F(1) is coupled via a rotary mechanism of the central stalk subunits to proton translocation.</text>
</comment>
<protein>
    <recommendedName>
        <fullName evidence="7">ATP synthase subunit delta</fullName>
    </recommendedName>
    <alternativeName>
        <fullName evidence="7">ATP synthase F(1) sector subunit delta</fullName>
    </alternativeName>
    <alternativeName>
        <fullName evidence="7">F-type ATPase subunit delta</fullName>
        <shortName evidence="7">F-ATPase subunit delta</shortName>
    </alternativeName>
</protein>
<accession>A0A2I7SGW5</accession>
<dbReference type="Pfam" id="PF00213">
    <property type="entry name" value="OSCP"/>
    <property type="match status" value="1"/>
</dbReference>
<keyword evidence="9" id="KW-1185">Reference proteome</keyword>
<sequence>MAGARAAIRYAKAVLSVATNQGTAEVVNNDMKLITSTIAESKDLSDMLQSPVVPSSVKKSVLLEVFNTASKDVLSLIDVLIKNNRINIFDQVAIKYNQLFDELNGIEHATVTTAVALTADLQQQVLEKAKALSGKNVEIKNIIDESIIGGFILRVGDLQYNASIANQLNKLKREFTLN</sequence>
<evidence type="ECO:0000313" key="8">
    <source>
        <dbReference type="EMBL" id="AUS05084.1"/>
    </source>
</evidence>
<gene>
    <name evidence="7 8" type="primary">atpH</name>
    <name evidence="8" type="ORF">C1A40_06190</name>
</gene>
<dbReference type="InterPro" id="IPR026015">
    <property type="entry name" value="ATP_synth_OSCP/delta_N_sf"/>
</dbReference>
<evidence type="ECO:0000256" key="5">
    <source>
        <dbReference type="ARBA" id="ARBA00023136"/>
    </source>
</evidence>
<keyword evidence="5 7" id="KW-0472">Membrane</keyword>
<dbReference type="Proteomes" id="UP000236592">
    <property type="component" value="Chromosome"/>
</dbReference>
<comment type="function">
    <text evidence="7">This protein is part of the stalk that links CF(0) to CF(1). It either transmits conformational changes from CF(0) to CF(1) or is implicated in proton conduction.</text>
</comment>
<dbReference type="Gene3D" id="1.10.520.20">
    <property type="entry name" value="N-terminal domain of the delta subunit of the F1F0-ATP synthase"/>
    <property type="match status" value="1"/>
</dbReference>
<dbReference type="HAMAP" id="MF_01416">
    <property type="entry name" value="ATP_synth_delta_bact"/>
    <property type="match status" value="1"/>
</dbReference>
<name>A0A2I7SGW5_9FLAO</name>
<keyword evidence="7" id="KW-0139">CF(1)</keyword>
<dbReference type="GO" id="GO:0046933">
    <property type="term" value="F:proton-transporting ATP synthase activity, rotational mechanism"/>
    <property type="evidence" value="ECO:0007669"/>
    <property type="project" value="UniProtKB-UniRule"/>
</dbReference>
<evidence type="ECO:0000256" key="4">
    <source>
        <dbReference type="ARBA" id="ARBA00023065"/>
    </source>
</evidence>
<evidence type="ECO:0000256" key="6">
    <source>
        <dbReference type="ARBA" id="ARBA00023310"/>
    </source>
</evidence>
<keyword evidence="6 7" id="KW-0066">ATP synthesis</keyword>
<dbReference type="PRINTS" id="PR00125">
    <property type="entry name" value="ATPASEDELTA"/>
</dbReference>
<evidence type="ECO:0000313" key="9">
    <source>
        <dbReference type="Proteomes" id="UP000236592"/>
    </source>
</evidence>
<comment type="similarity">
    <text evidence="7">Belongs to the ATPase delta chain family.</text>
</comment>
<keyword evidence="2 7" id="KW-0813">Transport</keyword>
<dbReference type="SUPFAM" id="SSF47928">
    <property type="entry name" value="N-terminal domain of the delta subunit of the F1F0-ATP synthase"/>
    <property type="match status" value="1"/>
</dbReference>
<keyword evidence="3 7" id="KW-0375">Hydrogen ion transport</keyword>
<dbReference type="PROSITE" id="PS00389">
    <property type="entry name" value="ATPASE_DELTA"/>
    <property type="match status" value="1"/>
</dbReference>
<evidence type="ECO:0000256" key="2">
    <source>
        <dbReference type="ARBA" id="ARBA00022448"/>
    </source>
</evidence>
<dbReference type="EMBL" id="CP025938">
    <property type="protein sequence ID" value="AUS05084.1"/>
    <property type="molecule type" value="Genomic_DNA"/>
</dbReference>
<dbReference type="RefSeq" id="WP_102995140.1">
    <property type="nucleotide sequence ID" value="NZ_CP025938.1"/>
</dbReference>
<comment type="subcellular location">
    <subcellularLocation>
        <location evidence="7">Cell membrane</location>
        <topology evidence="7">Peripheral membrane protein</topology>
    </subcellularLocation>
    <subcellularLocation>
        <location evidence="1">Membrane</location>
    </subcellularLocation>
</comment>
<dbReference type="KEGG" id="taj:C1A40_06190"/>
<keyword evidence="4 7" id="KW-0406">Ion transport</keyword>
<keyword evidence="7" id="KW-1003">Cell membrane</keyword>
<dbReference type="NCBIfam" id="TIGR01145">
    <property type="entry name" value="ATP_synt_delta"/>
    <property type="match status" value="1"/>
</dbReference>
<proteinExistence type="inferred from homology"/>
<dbReference type="GO" id="GO:0045259">
    <property type="term" value="C:proton-transporting ATP synthase complex"/>
    <property type="evidence" value="ECO:0007669"/>
    <property type="project" value="UniProtKB-KW"/>
</dbReference>
<dbReference type="GO" id="GO:0005886">
    <property type="term" value="C:plasma membrane"/>
    <property type="evidence" value="ECO:0007669"/>
    <property type="project" value="UniProtKB-SubCell"/>
</dbReference>
<dbReference type="PANTHER" id="PTHR11910">
    <property type="entry name" value="ATP SYNTHASE DELTA CHAIN"/>
    <property type="match status" value="1"/>
</dbReference>
<organism evidence="8 9">
    <name type="scientific">Pseudotamlana carrageenivorans</name>
    <dbReference type="NCBI Taxonomy" id="2069432"/>
    <lineage>
        <taxon>Bacteria</taxon>
        <taxon>Pseudomonadati</taxon>
        <taxon>Bacteroidota</taxon>
        <taxon>Flavobacteriia</taxon>
        <taxon>Flavobacteriales</taxon>
        <taxon>Flavobacteriaceae</taxon>
        <taxon>Pseudotamlana</taxon>
    </lineage>
</organism>
<dbReference type="OrthoDB" id="9802471at2"/>
<evidence type="ECO:0000256" key="3">
    <source>
        <dbReference type="ARBA" id="ARBA00022781"/>
    </source>
</evidence>
<dbReference type="AlphaFoldDB" id="A0A2I7SGW5"/>
<dbReference type="InterPro" id="IPR020781">
    <property type="entry name" value="ATPase_OSCP/d_CS"/>
</dbReference>